<dbReference type="PANTHER" id="PTHR12544:SF48">
    <property type="entry name" value="GLUTAMINASE 1"/>
    <property type="match status" value="1"/>
</dbReference>
<accession>A0A2U9S7Y9</accession>
<dbReference type="Gene3D" id="3.40.710.10">
    <property type="entry name" value="DD-peptidase/beta-lactamase superfamily"/>
    <property type="match status" value="1"/>
</dbReference>
<sequence length="314" mass="32198">MPFTRDTIEKALQAGYAAGTAAKGGKNADYIPFLASVPSGLFGLAVVTADGQLFKTGDADFAFAIESISKVFTLALVMEAIGIDGVHDKVGADPTGLPFNSVIALELHRGRPLSPLVNAGAIATVSLVPGDSADARWAAILDCQSRFAGRGIALSDEVNRSEQTTNFHNRAIAWLLCSAGTCYSDPMMAVDIYTRQCSTLVTAADLATMGATLAAGGVNPVTGQRVIDARNTAPILAEMAMEGLYTASGDWAYDVGLPGKSGVGGGVLAVVPGELAIAAFSPPLNPAGNSVRGLVAVAAVAKELGCNLFQPRKA</sequence>
<feature type="binding site" evidence="5">
    <location>
        <position position="162"/>
    </location>
    <ligand>
        <name>substrate</name>
    </ligand>
</feature>
<keyword evidence="3 5" id="KW-0378">Hydrolase</keyword>
<evidence type="ECO:0000256" key="4">
    <source>
        <dbReference type="ARBA" id="ARBA00049534"/>
    </source>
</evidence>
<organism evidence="6 7">
    <name type="scientific">Azospirillum ramasamyi</name>
    <dbReference type="NCBI Taxonomy" id="682998"/>
    <lineage>
        <taxon>Bacteria</taxon>
        <taxon>Pseudomonadati</taxon>
        <taxon>Pseudomonadota</taxon>
        <taxon>Alphaproteobacteria</taxon>
        <taxon>Rhodospirillales</taxon>
        <taxon>Azospirillaceae</taxon>
        <taxon>Azospirillum</taxon>
    </lineage>
</organism>
<dbReference type="Pfam" id="PF04960">
    <property type="entry name" value="Glutaminase"/>
    <property type="match status" value="1"/>
</dbReference>
<dbReference type="PANTHER" id="PTHR12544">
    <property type="entry name" value="GLUTAMINASE"/>
    <property type="match status" value="1"/>
</dbReference>
<comment type="similarity">
    <text evidence="1 5">Belongs to the glutaminase family.</text>
</comment>
<evidence type="ECO:0000256" key="3">
    <source>
        <dbReference type="ARBA" id="ARBA00022801"/>
    </source>
</evidence>
<dbReference type="AlphaFoldDB" id="A0A2U9S7Y9"/>
<feature type="binding site" evidence="5">
    <location>
        <position position="193"/>
    </location>
    <ligand>
        <name>substrate</name>
    </ligand>
</feature>
<dbReference type="NCBIfam" id="TIGR03814">
    <property type="entry name" value="Gln_ase"/>
    <property type="match status" value="1"/>
</dbReference>
<dbReference type="KEGG" id="azm:DM194_00985"/>
<feature type="binding site" evidence="5">
    <location>
        <position position="118"/>
    </location>
    <ligand>
        <name>substrate</name>
    </ligand>
</feature>
<reference evidence="6 7" key="1">
    <citation type="journal article" date="2019" name="Int. J. Syst. Evol. Microbiol.">
        <title>Azospirillum ramasamyi sp. nov., a novel diazotrophic bacterium isolated from fermented bovine products.</title>
        <authorList>
            <person name="Anandham R."/>
            <person name="Heo J."/>
            <person name="Krishnamoorthy R."/>
            <person name="SenthilKumar M."/>
            <person name="Gopal N.O."/>
            <person name="Kim S.J."/>
            <person name="Kwon S.W."/>
        </authorList>
    </citation>
    <scope>NUCLEOTIDE SEQUENCE [LARGE SCALE GENOMIC DNA]</scope>
    <source>
        <strain evidence="6 7">M2T2B2</strain>
    </source>
</reference>
<dbReference type="GO" id="GO:0004359">
    <property type="term" value="F:glutaminase activity"/>
    <property type="evidence" value="ECO:0007669"/>
    <property type="project" value="UniProtKB-UniRule"/>
</dbReference>
<evidence type="ECO:0000256" key="5">
    <source>
        <dbReference type="HAMAP-Rule" id="MF_00313"/>
    </source>
</evidence>
<name>A0A2U9S7Y9_9PROT</name>
<protein>
    <recommendedName>
        <fullName evidence="2 5">Glutaminase</fullName>
        <ecNumber evidence="2 5">3.5.1.2</ecNumber>
    </recommendedName>
</protein>
<dbReference type="EMBL" id="CP029829">
    <property type="protein sequence ID" value="AWU95041.1"/>
    <property type="molecule type" value="Genomic_DNA"/>
</dbReference>
<dbReference type="NCBIfam" id="NF009020">
    <property type="entry name" value="PRK12356.1"/>
    <property type="match status" value="1"/>
</dbReference>
<dbReference type="RefSeq" id="WP_111067646.1">
    <property type="nucleotide sequence ID" value="NZ_CP029829.1"/>
</dbReference>
<dbReference type="SUPFAM" id="SSF56601">
    <property type="entry name" value="beta-lactamase/transpeptidase-like"/>
    <property type="match status" value="1"/>
</dbReference>
<feature type="binding site" evidence="5">
    <location>
        <position position="245"/>
    </location>
    <ligand>
        <name>substrate</name>
    </ligand>
</feature>
<evidence type="ECO:0000313" key="6">
    <source>
        <dbReference type="EMBL" id="AWU95041.1"/>
    </source>
</evidence>
<dbReference type="GO" id="GO:0006543">
    <property type="term" value="P:L-glutamine catabolic process"/>
    <property type="evidence" value="ECO:0007669"/>
    <property type="project" value="TreeGrafter"/>
</dbReference>
<evidence type="ECO:0000313" key="7">
    <source>
        <dbReference type="Proteomes" id="UP000249605"/>
    </source>
</evidence>
<keyword evidence="5" id="KW-0007">Acetylation</keyword>
<gene>
    <name evidence="5" type="primary">glsA</name>
    <name evidence="6" type="ORF">DM194_00985</name>
</gene>
<feature type="binding site" evidence="5">
    <location>
        <position position="263"/>
    </location>
    <ligand>
        <name>substrate</name>
    </ligand>
</feature>
<dbReference type="Proteomes" id="UP000249605">
    <property type="component" value="Chromosome"/>
</dbReference>
<comment type="subunit">
    <text evidence="5">Homotetramer.</text>
</comment>
<comment type="catalytic activity">
    <reaction evidence="4 5">
        <text>L-glutamine + H2O = L-glutamate + NH4(+)</text>
        <dbReference type="Rhea" id="RHEA:15889"/>
        <dbReference type="ChEBI" id="CHEBI:15377"/>
        <dbReference type="ChEBI" id="CHEBI:28938"/>
        <dbReference type="ChEBI" id="CHEBI:29985"/>
        <dbReference type="ChEBI" id="CHEBI:58359"/>
        <dbReference type="EC" id="3.5.1.2"/>
    </reaction>
</comment>
<dbReference type="InterPro" id="IPR015868">
    <property type="entry name" value="Glutaminase"/>
</dbReference>
<feature type="binding site" evidence="5">
    <location>
        <position position="67"/>
    </location>
    <ligand>
        <name>substrate</name>
    </ligand>
</feature>
<evidence type="ECO:0000256" key="2">
    <source>
        <dbReference type="ARBA" id="ARBA00012918"/>
    </source>
</evidence>
<keyword evidence="7" id="KW-1185">Reference proteome</keyword>
<proteinExistence type="inferred from homology"/>
<dbReference type="EC" id="3.5.1.2" evidence="2 5"/>
<dbReference type="OrthoDB" id="9788822at2"/>
<feature type="binding site" evidence="5">
    <location>
        <position position="169"/>
    </location>
    <ligand>
        <name>substrate</name>
    </ligand>
</feature>
<dbReference type="GO" id="GO:0006537">
    <property type="term" value="P:glutamate biosynthetic process"/>
    <property type="evidence" value="ECO:0007669"/>
    <property type="project" value="TreeGrafter"/>
</dbReference>
<dbReference type="InterPro" id="IPR012338">
    <property type="entry name" value="Beta-lactam/transpept-like"/>
</dbReference>
<dbReference type="HAMAP" id="MF_00313">
    <property type="entry name" value="Glutaminase"/>
    <property type="match status" value="1"/>
</dbReference>
<evidence type="ECO:0000256" key="1">
    <source>
        <dbReference type="ARBA" id="ARBA00011076"/>
    </source>
</evidence>